<accession>A0A9P1H8M3</accession>
<gene>
    <name evidence="6" type="ORF">PPNO1_LOCUS8442</name>
</gene>
<evidence type="ECO:0000256" key="2">
    <source>
        <dbReference type="ARBA" id="ARBA00022692"/>
    </source>
</evidence>
<dbReference type="EMBL" id="CALLCH030000018">
    <property type="protein sequence ID" value="CAI4218869.1"/>
    <property type="molecule type" value="Genomic_DNA"/>
</dbReference>
<name>A0A9P1H8M3_9PEZI</name>
<dbReference type="GO" id="GO:0016020">
    <property type="term" value="C:membrane"/>
    <property type="evidence" value="ECO:0007669"/>
    <property type="project" value="UniProtKB-SubCell"/>
</dbReference>
<evidence type="ECO:0000256" key="1">
    <source>
        <dbReference type="ARBA" id="ARBA00004141"/>
    </source>
</evidence>
<keyword evidence="3 5" id="KW-1133">Transmembrane helix</keyword>
<feature type="transmembrane region" description="Helical" evidence="5">
    <location>
        <begin position="229"/>
        <end position="251"/>
    </location>
</feature>
<evidence type="ECO:0000313" key="6">
    <source>
        <dbReference type="EMBL" id="CAI4218869.1"/>
    </source>
</evidence>
<keyword evidence="7" id="KW-1185">Reference proteome</keyword>
<comment type="caution">
    <text evidence="6">The sequence shown here is derived from an EMBL/GenBank/DDBJ whole genome shotgun (WGS) entry which is preliminary data.</text>
</comment>
<feature type="transmembrane region" description="Helical" evidence="5">
    <location>
        <begin position="6"/>
        <end position="29"/>
    </location>
</feature>
<comment type="subcellular location">
    <subcellularLocation>
        <location evidence="1">Membrane</location>
        <topology evidence="1">Multi-pass membrane protein</topology>
    </subcellularLocation>
</comment>
<dbReference type="Proteomes" id="UP000838763">
    <property type="component" value="Unassembled WGS sequence"/>
</dbReference>
<dbReference type="AlphaFoldDB" id="A0A9P1H8M3"/>
<evidence type="ECO:0000313" key="7">
    <source>
        <dbReference type="Proteomes" id="UP000838763"/>
    </source>
</evidence>
<feature type="transmembrane region" description="Helical" evidence="5">
    <location>
        <begin position="49"/>
        <end position="70"/>
    </location>
</feature>
<keyword evidence="4 5" id="KW-0472">Membrane</keyword>
<evidence type="ECO:0000256" key="3">
    <source>
        <dbReference type="ARBA" id="ARBA00022989"/>
    </source>
</evidence>
<dbReference type="InterPro" id="IPR006603">
    <property type="entry name" value="PQ-loop_rpt"/>
</dbReference>
<feature type="transmembrane region" description="Helical" evidence="5">
    <location>
        <begin position="90"/>
        <end position="111"/>
    </location>
</feature>
<feature type="transmembrane region" description="Helical" evidence="5">
    <location>
        <begin position="162"/>
        <end position="183"/>
    </location>
</feature>
<feature type="transmembrane region" description="Helical" evidence="5">
    <location>
        <begin position="195"/>
        <end position="214"/>
    </location>
</feature>
<protein>
    <submittedName>
        <fullName evidence="6">Uncharacterized protein</fullName>
    </submittedName>
</protein>
<keyword evidence="2 5" id="KW-0812">Transmembrane</keyword>
<dbReference type="Gene3D" id="1.20.1280.290">
    <property type="match status" value="1"/>
</dbReference>
<proteinExistence type="predicted"/>
<reference evidence="6" key="1">
    <citation type="submission" date="2022-11" db="EMBL/GenBank/DDBJ databases">
        <authorList>
            <person name="Scott C."/>
            <person name="Bruce N."/>
        </authorList>
    </citation>
    <scope>NUCLEOTIDE SEQUENCE</scope>
</reference>
<dbReference type="Pfam" id="PF04193">
    <property type="entry name" value="PQ-loop"/>
    <property type="match status" value="1"/>
</dbReference>
<sequence length="273" mass="30484">MAFSAMAALVVAIDDIFRLAIVIATALSFYPQLRKIVSRGDADGISLTYLLLSAVSAMEQFTLYASRFIYHEDFPDSEVSTPRTVGDWLNLIQVSVLLLSTTILVAFATWYPPNRQSEKVLVTLGYLAFAYGSFLPVLPHFSKSYREHSQWGLDMFFATHSYAVNWLVTMGVFPFSLFCQWLLMLDQPVPQSLSVDGLAAQAVVFILTGISWTWRMTTDKPTWVEWYEYVGYAAVDNLLFGIVQAVLYLFVLEAIGLAESPADAGETSPLLPN</sequence>
<evidence type="ECO:0000256" key="5">
    <source>
        <dbReference type="SAM" id="Phobius"/>
    </source>
</evidence>
<feature type="transmembrane region" description="Helical" evidence="5">
    <location>
        <begin position="123"/>
        <end position="142"/>
    </location>
</feature>
<organism evidence="6 7">
    <name type="scientific">Parascedosporium putredinis</name>
    <dbReference type="NCBI Taxonomy" id="1442378"/>
    <lineage>
        <taxon>Eukaryota</taxon>
        <taxon>Fungi</taxon>
        <taxon>Dikarya</taxon>
        <taxon>Ascomycota</taxon>
        <taxon>Pezizomycotina</taxon>
        <taxon>Sordariomycetes</taxon>
        <taxon>Hypocreomycetidae</taxon>
        <taxon>Microascales</taxon>
        <taxon>Microascaceae</taxon>
        <taxon>Parascedosporium</taxon>
    </lineage>
</organism>
<evidence type="ECO:0000256" key="4">
    <source>
        <dbReference type="ARBA" id="ARBA00023136"/>
    </source>
</evidence>
<dbReference type="OrthoDB" id="5139341at2759"/>